<protein>
    <submittedName>
        <fullName evidence="1">Uncharacterized protein</fullName>
    </submittedName>
</protein>
<dbReference type="AlphaFoldDB" id="A0A366LCJ4"/>
<accession>A0A366LCJ4</accession>
<evidence type="ECO:0000313" key="1">
    <source>
        <dbReference type="EMBL" id="RBQ11608.1"/>
    </source>
</evidence>
<dbReference type="Proteomes" id="UP000253303">
    <property type="component" value="Unassembled WGS sequence"/>
</dbReference>
<reference evidence="1 2" key="1">
    <citation type="submission" date="2018-06" db="EMBL/GenBank/DDBJ databases">
        <title>Sphaerisporangium craniellae sp. nov., isolated from a marine sponge in the South China Sea.</title>
        <authorList>
            <person name="Li L."/>
        </authorList>
    </citation>
    <scope>NUCLEOTIDE SEQUENCE [LARGE SCALE GENOMIC DNA]</scope>
    <source>
        <strain evidence="1 2">LHW63015</strain>
    </source>
</reference>
<comment type="caution">
    <text evidence="1">The sequence shown here is derived from an EMBL/GenBank/DDBJ whole genome shotgun (WGS) entry which is preliminary data.</text>
</comment>
<organism evidence="1 2">
    <name type="scientific">Spongiactinospora rosea</name>
    <dbReference type="NCBI Taxonomy" id="2248750"/>
    <lineage>
        <taxon>Bacteria</taxon>
        <taxon>Bacillati</taxon>
        <taxon>Actinomycetota</taxon>
        <taxon>Actinomycetes</taxon>
        <taxon>Streptosporangiales</taxon>
        <taxon>Streptosporangiaceae</taxon>
        <taxon>Spongiactinospora</taxon>
    </lineage>
</organism>
<evidence type="ECO:0000313" key="2">
    <source>
        <dbReference type="Proteomes" id="UP000253303"/>
    </source>
</evidence>
<dbReference type="EMBL" id="QMEY01000063">
    <property type="protein sequence ID" value="RBQ11608.1"/>
    <property type="molecule type" value="Genomic_DNA"/>
</dbReference>
<name>A0A366LCJ4_9ACTN</name>
<gene>
    <name evidence="1" type="ORF">DP939_45145</name>
</gene>
<sequence length="78" mass="8531">MAEGVLRRRMGQRELAGVPSLITDDCAATADRISGVTGRWGVKVTLLEVTIVQLPLRGELPAQAQARARGQRERHPWG</sequence>
<keyword evidence="2" id="KW-1185">Reference proteome</keyword>
<proteinExistence type="predicted"/>